<gene>
    <name evidence="2" type="ORF">FDZ14_28280</name>
</gene>
<reference evidence="2 3" key="1">
    <citation type="submission" date="2019-10" db="EMBL/GenBank/DDBJ databases">
        <title>Complete genome sequences for adaption low water activity.</title>
        <authorList>
            <person name="Zhao L."/>
            <person name="Zhong J."/>
        </authorList>
    </citation>
    <scope>NUCLEOTIDE SEQUENCE [LARGE SCALE GENOMIC DNA]</scope>
    <source>
        <strain evidence="2 3">FDU301</strain>
        <plasmid evidence="3">pfdu301a</plasmid>
    </source>
</reference>
<organism evidence="2 3">
    <name type="scientific">Priestia megaterium</name>
    <name type="common">Bacillus megaterium</name>
    <dbReference type="NCBI Taxonomy" id="1404"/>
    <lineage>
        <taxon>Bacteria</taxon>
        <taxon>Bacillati</taxon>
        <taxon>Bacillota</taxon>
        <taxon>Bacilli</taxon>
        <taxon>Bacillales</taxon>
        <taxon>Bacillaceae</taxon>
        <taxon>Priestia</taxon>
    </lineage>
</organism>
<dbReference type="InterPro" id="IPR007560">
    <property type="entry name" value="Restrct_endonuc_IV_Mrr"/>
</dbReference>
<dbReference type="GO" id="GO:0009307">
    <property type="term" value="P:DNA restriction-modification system"/>
    <property type="evidence" value="ECO:0007669"/>
    <property type="project" value="InterPro"/>
</dbReference>
<dbReference type="GO" id="GO:0015666">
    <property type="term" value="F:restriction endodeoxyribonuclease activity"/>
    <property type="evidence" value="ECO:0007669"/>
    <property type="project" value="TreeGrafter"/>
</dbReference>
<dbReference type="Pfam" id="PF04471">
    <property type="entry name" value="Mrr_cat"/>
    <property type="match status" value="1"/>
</dbReference>
<proteinExistence type="predicted"/>
<keyword evidence="2" id="KW-0614">Plasmid</keyword>
<dbReference type="InterPro" id="IPR011856">
    <property type="entry name" value="tRNA_endonuc-like_dom_sf"/>
</dbReference>
<dbReference type="SUPFAM" id="SSF52980">
    <property type="entry name" value="Restriction endonuclease-like"/>
    <property type="match status" value="1"/>
</dbReference>
<evidence type="ECO:0000259" key="1">
    <source>
        <dbReference type="Pfam" id="PF04471"/>
    </source>
</evidence>
<feature type="domain" description="Restriction endonuclease type IV Mrr" evidence="1">
    <location>
        <begin position="111"/>
        <end position="219"/>
    </location>
</feature>
<accession>A0A6M6E2W5</accession>
<dbReference type="PANTHER" id="PTHR30015">
    <property type="entry name" value="MRR RESTRICTION SYSTEM PROTEIN"/>
    <property type="match status" value="1"/>
</dbReference>
<dbReference type="AlphaFoldDB" id="A0A6M6E2W5"/>
<dbReference type="RefSeq" id="WP_171777987.1">
    <property type="nucleotide sequence ID" value="NZ_CP045273.1"/>
</dbReference>
<dbReference type="GO" id="GO:0003677">
    <property type="term" value="F:DNA binding"/>
    <property type="evidence" value="ECO:0007669"/>
    <property type="project" value="InterPro"/>
</dbReference>
<dbReference type="Proteomes" id="UP000501076">
    <property type="component" value="Plasmid pFDU301A"/>
</dbReference>
<dbReference type="PANTHER" id="PTHR30015:SF6">
    <property type="entry name" value="SLL1429 PROTEIN"/>
    <property type="match status" value="1"/>
</dbReference>
<geneLocation type="plasmid" evidence="3">
    <name>pfdu301a</name>
</geneLocation>
<dbReference type="EMBL" id="CP045273">
    <property type="protein sequence ID" value="QJX80004.1"/>
    <property type="molecule type" value="Genomic_DNA"/>
</dbReference>
<dbReference type="Gene3D" id="3.40.1350.10">
    <property type="match status" value="1"/>
</dbReference>
<dbReference type="InterPro" id="IPR011335">
    <property type="entry name" value="Restrct_endonuc-II-like"/>
</dbReference>
<sequence length="228" mass="26735">MRVKDKINTYFGTIIDLTNKELINLKCECDIYKDRIKIKVKCSANLEYNYEYYFSEYLVIRREGESAIYLTVKHPKLFNEFRIDFSYRDAIHIENTYIDYLKTLLTFKGVDELSGYEFELYLMQFFLDKGYKVKQTKRSNDQGVDLFVEKSGKKIAVQAKRYSNNVTNKSVQEIIAGTKFYNCDQGVVITNSYFTKSAISLAKIANVILWDRDVLLSMLQKTGDEDLF</sequence>
<dbReference type="InterPro" id="IPR052906">
    <property type="entry name" value="Type_IV_Methyl-Rstrct_Enzyme"/>
</dbReference>
<name>A0A6M6E2W5_PRIMG</name>
<protein>
    <recommendedName>
        <fullName evidence="1">Restriction endonuclease type IV Mrr domain-containing protein</fullName>
    </recommendedName>
</protein>
<evidence type="ECO:0000313" key="2">
    <source>
        <dbReference type="EMBL" id="QJX80004.1"/>
    </source>
</evidence>
<evidence type="ECO:0000313" key="3">
    <source>
        <dbReference type="Proteomes" id="UP000501076"/>
    </source>
</evidence>